<proteinExistence type="predicted"/>
<gene>
    <name evidence="1" type="ORF">DPMN_106142</name>
</gene>
<accession>A0A9D4QIF4</accession>
<sequence>MCNFHDNYYINKEVYGIFGNTCQKLVYVGERSRTFKEKAKEYESDVRFQKD</sequence>
<organism evidence="1 2">
    <name type="scientific">Dreissena polymorpha</name>
    <name type="common">Zebra mussel</name>
    <name type="synonym">Mytilus polymorpha</name>
    <dbReference type="NCBI Taxonomy" id="45954"/>
    <lineage>
        <taxon>Eukaryota</taxon>
        <taxon>Metazoa</taxon>
        <taxon>Spiralia</taxon>
        <taxon>Lophotrochozoa</taxon>
        <taxon>Mollusca</taxon>
        <taxon>Bivalvia</taxon>
        <taxon>Autobranchia</taxon>
        <taxon>Heteroconchia</taxon>
        <taxon>Euheterodonta</taxon>
        <taxon>Imparidentia</taxon>
        <taxon>Neoheterodontei</taxon>
        <taxon>Myida</taxon>
        <taxon>Dreissenoidea</taxon>
        <taxon>Dreissenidae</taxon>
        <taxon>Dreissena</taxon>
    </lineage>
</organism>
<dbReference type="EMBL" id="JAIWYP010000004">
    <property type="protein sequence ID" value="KAH3832846.1"/>
    <property type="molecule type" value="Genomic_DNA"/>
</dbReference>
<protein>
    <submittedName>
        <fullName evidence="1">Uncharacterized protein</fullName>
    </submittedName>
</protein>
<keyword evidence="2" id="KW-1185">Reference proteome</keyword>
<name>A0A9D4QIF4_DREPO</name>
<comment type="caution">
    <text evidence="1">The sequence shown here is derived from an EMBL/GenBank/DDBJ whole genome shotgun (WGS) entry which is preliminary data.</text>
</comment>
<dbReference type="AlphaFoldDB" id="A0A9D4QIF4"/>
<reference evidence="1" key="1">
    <citation type="journal article" date="2019" name="bioRxiv">
        <title>The Genome of the Zebra Mussel, Dreissena polymorpha: A Resource for Invasive Species Research.</title>
        <authorList>
            <person name="McCartney M.A."/>
            <person name="Auch B."/>
            <person name="Kono T."/>
            <person name="Mallez S."/>
            <person name="Zhang Y."/>
            <person name="Obille A."/>
            <person name="Becker A."/>
            <person name="Abrahante J.E."/>
            <person name="Garbe J."/>
            <person name="Badalamenti J.P."/>
            <person name="Herman A."/>
            <person name="Mangelson H."/>
            <person name="Liachko I."/>
            <person name="Sullivan S."/>
            <person name="Sone E.D."/>
            <person name="Koren S."/>
            <person name="Silverstein K.A.T."/>
            <person name="Beckman K.B."/>
            <person name="Gohl D.M."/>
        </authorList>
    </citation>
    <scope>NUCLEOTIDE SEQUENCE</scope>
    <source>
        <strain evidence="1">Duluth1</strain>
        <tissue evidence="1">Whole animal</tissue>
    </source>
</reference>
<evidence type="ECO:0000313" key="2">
    <source>
        <dbReference type="Proteomes" id="UP000828390"/>
    </source>
</evidence>
<evidence type="ECO:0000313" key="1">
    <source>
        <dbReference type="EMBL" id="KAH3832846.1"/>
    </source>
</evidence>
<reference evidence="1" key="2">
    <citation type="submission" date="2020-11" db="EMBL/GenBank/DDBJ databases">
        <authorList>
            <person name="McCartney M.A."/>
            <person name="Auch B."/>
            <person name="Kono T."/>
            <person name="Mallez S."/>
            <person name="Becker A."/>
            <person name="Gohl D.M."/>
            <person name="Silverstein K.A.T."/>
            <person name="Koren S."/>
            <person name="Bechman K.B."/>
            <person name="Herman A."/>
            <person name="Abrahante J.E."/>
            <person name="Garbe J."/>
        </authorList>
    </citation>
    <scope>NUCLEOTIDE SEQUENCE</scope>
    <source>
        <strain evidence="1">Duluth1</strain>
        <tissue evidence="1">Whole animal</tissue>
    </source>
</reference>
<dbReference type="Proteomes" id="UP000828390">
    <property type="component" value="Unassembled WGS sequence"/>
</dbReference>